<comment type="caution">
    <text evidence="2">The sequence shown here is derived from an EMBL/GenBank/DDBJ whole genome shotgun (WGS) entry which is preliminary data.</text>
</comment>
<proteinExistence type="predicted"/>
<name>A0A1Y3EET7_9BILA</name>
<dbReference type="EMBL" id="LVZM01020478">
    <property type="protein sequence ID" value="OUC41658.1"/>
    <property type="molecule type" value="Genomic_DNA"/>
</dbReference>
<dbReference type="Proteomes" id="UP000243006">
    <property type="component" value="Unassembled WGS sequence"/>
</dbReference>
<feature type="non-terminal residue" evidence="2">
    <location>
        <position position="1"/>
    </location>
</feature>
<dbReference type="PROSITE" id="PS50235">
    <property type="entry name" value="USP_3"/>
    <property type="match status" value="1"/>
</dbReference>
<gene>
    <name evidence="2" type="ORF">D917_10761</name>
</gene>
<dbReference type="AlphaFoldDB" id="A0A1Y3EET7"/>
<dbReference type="InterPro" id="IPR038765">
    <property type="entry name" value="Papain-like_cys_pep_sf"/>
</dbReference>
<feature type="non-terminal residue" evidence="2">
    <location>
        <position position="87"/>
    </location>
</feature>
<organism evidence="2 3">
    <name type="scientific">Trichinella nativa</name>
    <dbReference type="NCBI Taxonomy" id="6335"/>
    <lineage>
        <taxon>Eukaryota</taxon>
        <taxon>Metazoa</taxon>
        <taxon>Ecdysozoa</taxon>
        <taxon>Nematoda</taxon>
        <taxon>Enoplea</taxon>
        <taxon>Dorylaimia</taxon>
        <taxon>Trichinellida</taxon>
        <taxon>Trichinellidae</taxon>
        <taxon>Trichinella</taxon>
    </lineage>
</organism>
<feature type="domain" description="USP" evidence="1">
    <location>
        <begin position="20"/>
        <end position="87"/>
    </location>
</feature>
<evidence type="ECO:0000313" key="2">
    <source>
        <dbReference type="EMBL" id="OUC41658.1"/>
    </source>
</evidence>
<dbReference type="SUPFAM" id="SSF54001">
    <property type="entry name" value="Cysteine proteinases"/>
    <property type="match status" value="1"/>
</dbReference>
<sequence>CVLLPSKTVAPLRGRRSIFPGLVNYRGSCSVNSVISCLYASVELRNYIVHHWSRSAPFDFKLLREFCKLIYEMRDRSVINVIPNDSL</sequence>
<evidence type="ECO:0000313" key="3">
    <source>
        <dbReference type="Proteomes" id="UP000243006"/>
    </source>
</evidence>
<reference evidence="2 3" key="1">
    <citation type="submission" date="2015-04" db="EMBL/GenBank/DDBJ databases">
        <title>Draft genome of the roundworm Trichinella nativa.</title>
        <authorList>
            <person name="Mitreva M."/>
        </authorList>
    </citation>
    <scope>NUCLEOTIDE SEQUENCE [LARGE SCALE GENOMIC DNA]</scope>
    <source>
        <strain evidence="2 3">ISS45</strain>
    </source>
</reference>
<dbReference type="Gene3D" id="3.90.70.10">
    <property type="entry name" value="Cysteine proteinases"/>
    <property type="match status" value="1"/>
</dbReference>
<protein>
    <recommendedName>
        <fullName evidence="1">USP domain-containing protein</fullName>
    </recommendedName>
</protein>
<accession>A0A1Y3EET7</accession>
<evidence type="ECO:0000259" key="1">
    <source>
        <dbReference type="PROSITE" id="PS50235"/>
    </source>
</evidence>
<dbReference type="InterPro" id="IPR028889">
    <property type="entry name" value="USP"/>
</dbReference>